<evidence type="ECO:0000313" key="3">
    <source>
        <dbReference type="Proteomes" id="UP000186666"/>
    </source>
</evidence>
<gene>
    <name evidence="2" type="ORF">SAMN05421578_10170</name>
</gene>
<feature type="chain" id="PRO_5047114213" evidence="1">
    <location>
        <begin position="32"/>
        <end position="63"/>
    </location>
</feature>
<protein>
    <submittedName>
        <fullName evidence="2">Uncharacterized protein</fullName>
    </submittedName>
</protein>
<proteinExistence type="predicted"/>
<evidence type="ECO:0000313" key="2">
    <source>
        <dbReference type="EMBL" id="SIQ29033.1"/>
    </source>
</evidence>
<name>A0ABY1JJC6_9BACL</name>
<dbReference type="EMBL" id="FTNK01000001">
    <property type="protein sequence ID" value="SIQ29033.1"/>
    <property type="molecule type" value="Genomic_DNA"/>
</dbReference>
<dbReference type="Proteomes" id="UP000186666">
    <property type="component" value="Unassembled WGS sequence"/>
</dbReference>
<keyword evidence="1" id="KW-0732">Signal</keyword>
<feature type="signal peptide" evidence="1">
    <location>
        <begin position="1"/>
        <end position="31"/>
    </location>
</feature>
<organism evidence="2 3">
    <name type="scientific">Paenibacillus macquariensis</name>
    <dbReference type="NCBI Taxonomy" id="948756"/>
    <lineage>
        <taxon>Bacteria</taxon>
        <taxon>Bacillati</taxon>
        <taxon>Bacillota</taxon>
        <taxon>Bacilli</taxon>
        <taxon>Bacillales</taxon>
        <taxon>Paenibacillaceae</taxon>
        <taxon>Paenibacillus</taxon>
    </lineage>
</organism>
<sequence>MRINKFLAGVTLACTLMLGTIGFLGSDTVQAANVASATQRPHYLHQARLIMGRTLQLMSVFKV</sequence>
<accession>A0ABY1JJC6</accession>
<comment type="caution">
    <text evidence="2">The sequence shown here is derived from an EMBL/GenBank/DDBJ whole genome shotgun (WGS) entry which is preliminary data.</text>
</comment>
<evidence type="ECO:0000256" key="1">
    <source>
        <dbReference type="SAM" id="SignalP"/>
    </source>
</evidence>
<reference evidence="2 3" key="1">
    <citation type="submission" date="2017-01" db="EMBL/GenBank/DDBJ databases">
        <authorList>
            <person name="Varghese N."/>
            <person name="Submissions S."/>
        </authorList>
    </citation>
    <scope>NUCLEOTIDE SEQUENCE [LARGE SCALE GENOMIC DNA]</scope>
    <source>
        <strain evidence="2 3">ATCC 23464</strain>
    </source>
</reference>
<keyword evidence="3" id="KW-1185">Reference proteome</keyword>
<dbReference type="RefSeq" id="WP_068590316.1">
    <property type="nucleotide sequence ID" value="NZ_FTNK01000001.1"/>
</dbReference>